<evidence type="ECO:0000256" key="2">
    <source>
        <dbReference type="ARBA" id="ARBA00023242"/>
    </source>
</evidence>
<evidence type="ECO:0008006" key="8">
    <source>
        <dbReference type="Google" id="ProtNLM"/>
    </source>
</evidence>
<dbReference type="Pfam" id="PF05964">
    <property type="entry name" value="FYRN"/>
    <property type="match status" value="1"/>
</dbReference>
<keyword evidence="6" id="KW-1185">Reference proteome</keyword>
<dbReference type="VEuPathDB" id="MicrosporidiaDB:CWI37_0236p0010"/>
<reference evidence="6 7" key="1">
    <citation type="submission" date="2017-12" db="EMBL/GenBank/DDBJ databases">
        <authorList>
            <person name="Pombert J.-F."/>
            <person name="Haag K.L."/>
            <person name="Ebert D."/>
        </authorList>
    </citation>
    <scope>NUCLEOTIDE SEQUENCE [LARGE SCALE GENOMIC DNA]</scope>
    <source>
        <strain evidence="4">FI-OER-3-3</strain>
        <strain evidence="5">IL-G-3</strain>
    </source>
</reference>
<evidence type="ECO:0000313" key="6">
    <source>
        <dbReference type="Proteomes" id="UP000292282"/>
    </source>
</evidence>
<evidence type="ECO:0000256" key="1">
    <source>
        <dbReference type="ARBA" id="ARBA00004123"/>
    </source>
</evidence>
<proteinExistence type="predicted"/>
<dbReference type="Gene3D" id="3.30.160.360">
    <property type="match status" value="1"/>
</dbReference>
<evidence type="ECO:0000256" key="3">
    <source>
        <dbReference type="SAM" id="Coils"/>
    </source>
</evidence>
<gene>
    <name evidence="4" type="ORF">CWI37_0236p0010</name>
    <name evidence="5" type="ORF">CWI38_0005p0110</name>
</gene>
<dbReference type="VEuPathDB" id="MicrosporidiaDB:CWI38_0005p0110"/>
<evidence type="ECO:0000313" key="4">
    <source>
        <dbReference type="EMBL" id="TBU03769.1"/>
    </source>
</evidence>
<keyword evidence="2" id="KW-0539">Nucleus</keyword>
<dbReference type="EMBL" id="PITJ01000236">
    <property type="protein sequence ID" value="TBU03769.1"/>
    <property type="molecule type" value="Genomic_DNA"/>
</dbReference>
<accession>A0A4Q9L7T7</accession>
<sequence>MVTIQEISKFIAEKFVKNYTKKTHLYEERNELEIEIANLEVKKNAFIDILKPESISESTDKKIFPLILGTPALRMSITTLGSLPTHDHIKFHNKNTIYPIGYQCKRKYKPHNRYTKNNQDKIFYFCTVKDTDHILEISTNDGRKWTGIDLWGLFVQDFDEVTEYGNVDEFFGLNHPTVQKMIEELGDISVFVNYLPLKERKDKKQR</sequence>
<comment type="caution">
    <text evidence="4">The sequence shown here is derived from an EMBL/GenBank/DDBJ whole genome shotgun (WGS) entry which is preliminary data.</text>
</comment>
<dbReference type="InterPro" id="IPR003888">
    <property type="entry name" value="FYrich_N"/>
</dbReference>
<comment type="subcellular location">
    <subcellularLocation>
        <location evidence="1">Nucleus</location>
    </subcellularLocation>
</comment>
<dbReference type="InterPro" id="IPR003889">
    <property type="entry name" value="FYrich_C"/>
</dbReference>
<protein>
    <recommendedName>
        <fullName evidence="8">FYR N-terminal domain-containing protein</fullName>
    </recommendedName>
</protein>
<evidence type="ECO:0000313" key="5">
    <source>
        <dbReference type="EMBL" id="TBU20985.1"/>
    </source>
</evidence>
<name>A0A4Q9L7T7_9MICR</name>
<dbReference type="GO" id="GO:0005634">
    <property type="term" value="C:nucleus"/>
    <property type="evidence" value="ECO:0007669"/>
    <property type="project" value="UniProtKB-SubCell"/>
</dbReference>
<dbReference type="Pfam" id="PF05965">
    <property type="entry name" value="FYRC"/>
    <property type="match status" value="1"/>
</dbReference>
<dbReference type="Proteomes" id="UP000292282">
    <property type="component" value="Unassembled WGS sequence"/>
</dbReference>
<dbReference type="OrthoDB" id="2192852at2759"/>
<organism evidence="4 7">
    <name type="scientific">Hamiltosporidium tvaerminnensis</name>
    <dbReference type="NCBI Taxonomy" id="1176355"/>
    <lineage>
        <taxon>Eukaryota</taxon>
        <taxon>Fungi</taxon>
        <taxon>Fungi incertae sedis</taxon>
        <taxon>Microsporidia</taxon>
        <taxon>Dubosqiidae</taxon>
        <taxon>Hamiltosporidium</taxon>
    </lineage>
</organism>
<dbReference type="EMBL" id="PITK01000005">
    <property type="protein sequence ID" value="TBU20985.1"/>
    <property type="molecule type" value="Genomic_DNA"/>
</dbReference>
<feature type="coiled-coil region" evidence="3">
    <location>
        <begin position="22"/>
        <end position="49"/>
    </location>
</feature>
<dbReference type="Proteomes" id="UP000292362">
    <property type="component" value="Unassembled WGS sequence"/>
</dbReference>
<dbReference type="PROSITE" id="PS51543">
    <property type="entry name" value="FYRC"/>
    <property type="match status" value="1"/>
</dbReference>
<dbReference type="PROSITE" id="PS51542">
    <property type="entry name" value="FYRN"/>
    <property type="match status" value="1"/>
</dbReference>
<evidence type="ECO:0000313" key="7">
    <source>
        <dbReference type="Proteomes" id="UP000292362"/>
    </source>
</evidence>
<keyword evidence="3" id="KW-0175">Coiled coil</keyword>
<dbReference type="AlphaFoldDB" id="A0A4Q9L7T7"/>